<evidence type="ECO:0000313" key="1">
    <source>
        <dbReference type="EMBL" id="EFE89471.1"/>
    </source>
</evidence>
<comment type="caution">
    <text evidence="1">The sequence shown here is derived from an EMBL/GenBank/DDBJ whole genome shotgun (WGS) entry which is preliminary data.</text>
</comment>
<evidence type="ECO:0000313" key="2">
    <source>
        <dbReference type="Proteomes" id="UP000003191"/>
    </source>
</evidence>
<dbReference type="HOGENOM" id="CLU_2714246_0_0_11"/>
<sequence length="75" mass="8610">MHPMHHFGFVVSLTHFDFETKLLAPLGAEFTQSVEILTAVDVWLTDAQTTEVRAVDDDYFDHVLLLRQVPLSQLR</sequence>
<dbReference type="AlphaFoldDB" id="D4BP83"/>
<dbReference type="Proteomes" id="UP000003191">
    <property type="component" value="Unassembled WGS sequence"/>
</dbReference>
<gene>
    <name evidence="1" type="ORF">BIFBRE_03892</name>
</gene>
<organism evidence="1 2">
    <name type="scientific">Bifidobacterium breve DSM 20213 = JCM 1192</name>
    <dbReference type="NCBI Taxonomy" id="518634"/>
    <lineage>
        <taxon>Bacteria</taxon>
        <taxon>Bacillati</taxon>
        <taxon>Actinomycetota</taxon>
        <taxon>Actinomycetes</taxon>
        <taxon>Bifidobacteriales</taxon>
        <taxon>Bifidobacteriaceae</taxon>
        <taxon>Bifidobacterium</taxon>
    </lineage>
</organism>
<accession>D4BP83</accession>
<name>D4BP83_BIFBR</name>
<proteinExistence type="predicted"/>
<keyword evidence="2" id="KW-1185">Reference proteome</keyword>
<protein>
    <submittedName>
        <fullName evidence="1">Uncharacterized protein</fullName>
    </submittedName>
</protein>
<dbReference type="EMBL" id="ACCG02000009">
    <property type="protein sequence ID" value="EFE89471.1"/>
    <property type="molecule type" value="Genomic_DNA"/>
</dbReference>
<reference evidence="1 2" key="1">
    <citation type="submission" date="2010-02" db="EMBL/GenBank/DDBJ databases">
        <authorList>
            <person name="Weinstock G."/>
            <person name="Sodergren E."/>
            <person name="Clifton S."/>
            <person name="Fulton L."/>
            <person name="Fulton B."/>
            <person name="Courtney L."/>
            <person name="Fronick C."/>
            <person name="Harrison M."/>
            <person name="Strong C."/>
            <person name="Farmer C."/>
            <person name="Delahaunty K."/>
            <person name="Markovic C."/>
            <person name="Hall O."/>
            <person name="Minx P."/>
            <person name="Tomlinson C."/>
            <person name="Mitreva M."/>
            <person name="Nelson J."/>
            <person name="Hou S."/>
            <person name="Wollam A."/>
            <person name="Pepin K.H."/>
            <person name="Johnson M."/>
            <person name="Bhonagiri V."/>
            <person name="Zhang X."/>
            <person name="Suruliraj S."/>
            <person name="Warren W."/>
            <person name="Chinwalla A."/>
            <person name="Mardis E.R."/>
            <person name="Wilson R.K."/>
        </authorList>
    </citation>
    <scope>NUCLEOTIDE SEQUENCE [LARGE SCALE GENOMIC DNA]</scope>
    <source>
        <strain evidence="1 2">DSM 20213</strain>
    </source>
</reference>